<dbReference type="InterPro" id="IPR026906">
    <property type="entry name" value="LRR_5"/>
</dbReference>
<keyword evidence="4" id="KW-1185">Reference proteome</keyword>
<dbReference type="Gene3D" id="3.80.10.10">
    <property type="entry name" value="Ribonuclease Inhibitor"/>
    <property type="match status" value="1"/>
</dbReference>
<proteinExistence type="predicted"/>
<feature type="compositionally biased region" description="Low complexity" evidence="1">
    <location>
        <begin position="467"/>
        <end position="482"/>
    </location>
</feature>
<evidence type="ECO:0000313" key="4">
    <source>
        <dbReference type="Proteomes" id="UP001470230"/>
    </source>
</evidence>
<reference evidence="3 4" key="1">
    <citation type="submission" date="2024-04" db="EMBL/GenBank/DDBJ databases">
        <title>Tritrichomonas musculus Genome.</title>
        <authorList>
            <person name="Alves-Ferreira E."/>
            <person name="Grigg M."/>
            <person name="Lorenzi H."/>
            <person name="Galac M."/>
        </authorList>
    </citation>
    <scope>NUCLEOTIDE SEQUENCE [LARGE SCALE GENOMIC DNA]</scope>
    <source>
        <strain evidence="3 4">EAF2021</strain>
    </source>
</reference>
<evidence type="ECO:0000313" key="3">
    <source>
        <dbReference type="EMBL" id="KAK8871821.1"/>
    </source>
</evidence>
<evidence type="ECO:0000256" key="1">
    <source>
        <dbReference type="SAM" id="MobiDB-lite"/>
    </source>
</evidence>
<organism evidence="3 4">
    <name type="scientific">Tritrichomonas musculus</name>
    <dbReference type="NCBI Taxonomy" id="1915356"/>
    <lineage>
        <taxon>Eukaryota</taxon>
        <taxon>Metamonada</taxon>
        <taxon>Parabasalia</taxon>
        <taxon>Tritrichomonadida</taxon>
        <taxon>Tritrichomonadidae</taxon>
        <taxon>Tritrichomonas</taxon>
    </lineage>
</organism>
<protein>
    <recommendedName>
        <fullName evidence="2">HAT C-terminal dimerisation domain-containing protein</fullName>
    </recommendedName>
</protein>
<evidence type="ECO:0000259" key="2">
    <source>
        <dbReference type="Pfam" id="PF05699"/>
    </source>
</evidence>
<feature type="compositionally biased region" description="Acidic residues" evidence="1">
    <location>
        <begin position="391"/>
        <end position="403"/>
    </location>
</feature>
<comment type="caution">
    <text evidence="3">The sequence shown here is derived from an EMBL/GenBank/DDBJ whole genome shotgun (WGS) entry which is preliminary data.</text>
</comment>
<dbReference type="Proteomes" id="UP001470230">
    <property type="component" value="Unassembled WGS sequence"/>
</dbReference>
<dbReference type="Pfam" id="PF13306">
    <property type="entry name" value="LRR_5"/>
    <property type="match status" value="1"/>
</dbReference>
<dbReference type="SUPFAM" id="SSF53098">
    <property type="entry name" value="Ribonuclease H-like"/>
    <property type="match status" value="1"/>
</dbReference>
<feature type="domain" description="HAT C-terminal dimerisation" evidence="2">
    <location>
        <begin position="571"/>
        <end position="629"/>
    </location>
</feature>
<name>A0ABR2J234_9EUKA</name>
<gene>
    <name evidence="3" type="ORF">M9Y10_007564</name>
</gene>
<dbReference type="Pfam" id="PF05699">
    <property type="entry name" value="Dimer_Tnp_hAT"/>
    <property type="match status" value="1"/>
</dbReference>
<feature type="region of interest" description="Disordered" evidence="1">
    <location>
        <begin position="380"/>
        <end position="407"/>
    </location>
</feature>
<dbReference type="InterPro" id="IPR012337">
    <property type="entry name" value="RNaseH-like_sf"/>
</dbReference>
<accession>A0ABR2J234</accession>
<dbReference type="EMBL" id="JAPFFF010000013">
    <property type="protein sequence ID" value="KAK8871821.1"/>
    <property type="molecule type" value="Genomic_DNA"/>
</dbReference>
<feature type="region of interest" description="Disordered" evidence="1">
    <location>
        <begin position="460"/>
        <end position="502"/>
    </location>
</feature>
<dbReference type="InterPro" id="IPR008906">
    <property type="entry name" value="HATC_C_dom"/>
</dbReference>
<sequence>MQNSNISCVESIIIVEYFLDKIKQNIIKYKIRDCGKKLYSFIKKRLILNKNIQLYNLASLFHPDGIVRYRRIMSKVDPAYNIPEENDSYFHCIKDKILLEINEKNRKISIEDYKKNEYNNFFKVLNKPYSIKVHQKKKKTSIQNTSKKQLILDGYFPNDFHSKENPSDEEFDDYPLTINLLNTNEKHHEALWNNSDSNMNNTTPKEVITINNIIFELNFDQNTAKIIGNNNAKGWCRGTSKLTNLKLMPNNKRFIYLDNKMLIGKNEIESDTYENCLFVRRDIKVVTIPSFIKQIDAYAFSESLCESIYITTNITIIKEGAFYKCIHLCNVEIPVNSKLQKIGKLCFYKTSIDKIKIPSLLELGVSWCDNTTLISQIEESAQKSPISSDTEYNDDELEEDYNDENQINVLNDDLSEEEDMNDSNIFDFEQLSLSEINVDYAIDHIIDYTHINTNTENTKEINDENINDNTENTNESGENCNNNKKDDSSKNNTNKIFKKNKEKEHYDKRKKAIEWNNIENEIIKNACYLNLTKEEAINSAIELHNLIMTPFSVIRKKYPSAICANSYYSHFWSLMRKWEYDDGHTYNNIANIAARLFPIPASEVDAERAFSQIKWRFDSRRNKIKPKTMINELNIENEQKRKIQSNSDFLVTMWQHPNHKS</sequence>
<dbReference type="InterPro" id="IPR032675">
    <property type="entry name" value="LRR_dom_sf"/>
</dbReference>